<accession>A0A202E817</accession>
<evidence type="ECO:0000313" key="1">
    <source>
        <dbReference type="EMBL" id="OVE84405.1"/>
    </source>
</evidence>
<keyword evidence="2" id="KW-1185">Reference proteome</keyword>
<dbReference type="InterPro" id="IPR036280">
    <property type="entry name" value="Multihaem_cyt_sf"/>
</dbReference>
<comment type="caution">
    <text evidence="1">The sequence shown here is derived from an EMBL/GenBank/DDBJ whole genome shotgun (WGS) entry which is preliminary data.</text>
</comment>
<proteinExistence type="predicted"/>
<organism evidence="1 2">
    <name type="scientific">Natronolimnobius baerhuensis</name>
    <dbReference type="NCBI Taxonomy" id="253108"/>
    <lineage>
        <taxon>Archaea</taxon>
        <taxon>Methanobacteriati</taxon>
        <taxon>Methanobacteriota</taxon>
        <taxon>Stenosarchaea group</taxon>
        <taxon>Halobacteria</taxon>
        <taxon>Halobacteriales</taxon>
        <taxon>Natrialbaceae</taxon>
        <taxon>Natronolimnobius</taxon>
    </lineage>
</organism>
<reference evidence="1 2" key="1">
    <citation type="submission" date="2017-02" db="EMBL/GenBank/DDBJ databases">
        <title>Natronthermophilus aegyptiacus gen. nov.,sp. nov., an aerobic, extremely halophilic alkalithermophilic archaeon isolated from the athalassohaline Wadi An Natrun, Egypt.</title>
        <authorList>
            <person name="Zhao B."/>
        </authorList>
    </citation>
    <scope>NUCLEOTIDE SEQUENCE [LARGE SCALE GENOMIC DNA]</scope>
    <source>
        <strain evidence="1 2">CGMCC 1.3597</strain>
    </source>
</reference>
<gene>
    <name evidence="1" type="ORF">B2G88_08315</name>
</gene>
<evidence type="ECO:0000313" key="2">
    <source>
        <dbReference type="Proteomes" id="UP000196084"/>
    </source>
</evidence>
<protein>
    <submittedName>
        <fullName evidence="1">Uncharacterized protein</fullName>
    </submittedName>
</protein>
<sequence>MAECATCGDDVPQLFEHRVRSETMTHQRTKRSCADCHPSLPSTSKRLVTDGGTTTSACPTCSGPTVDTDGPLTCVDCGWTPREYHARFSLSWSERL</sequence>
<dbReference type="SUPFAM" id="SSF48695">
    <property type="entry name" value="Multiheme cytochromes"/>
    <property type="match status" value="1"/>
</dbReference>
<dbReference type="EMBL" id="MWPH01000002">
    <property type="protein sequence ID" value="OVE84405.1"/>
    <property type="molecule type" value="Genomic_DNA"/>
</dbReference>
<dbReference type="AlphaFoldDB" id="A0A202E817"/>
<dbReference type="Proteomes" id="UP000196084">
    <property type="component" value="Unassembled WGS sequence"/>
</dbReference>
<name>A0A202E817_9EURY</name>